<dbReference type="GO" id="GO:0003700">
    <property type="term" value="F:DNA-binding transcription factor activity"/>
    <property type="evidence" value="ECO:0007669"/>
    <property type="project" value="TreeGrafter"/>
</dbReference>
<dbReference type="SUPFAM" id="SSF46785">
    <property type="entry name" value="Winged helix' DNA-binding domain"/>
    <property type="match status" value="1"/>
</dbReference>
<dbReference type="GO" id="GO:0003677">
    <property type="term" value="F:DNA binding"/>
    <property type="evidence" value="ECO:0007669"/>
    <property type="project" value="UniProtKB-KW"/>
</dbReference>
<organism evidence="6 7">
    <name type="scientific">Paraburkholderia pallida</name>
    <dbReference type="NCBI Taxonomy" id="2547399"/>
    <lineage>
        <taxon>Bacteria</taxon>
        <taxon>Pseudomonadati</taxon>
        <taxon>Pseudomonadota</taxon>
        <taxon>Betaproteobacteria</taxon>
        <taxon>Burkholderiales</taxon>
        <taxon>Burkholderiaceae</taxon>
        <taxon>Paraburkholderia</taxon>
    </lineage>
</organism>
<evidence type="ECO:0000313" key="7">
    <source>
        <dbReference type="Proteomes" id="UP000295727"/>
    </source>
</evidence>
<evidence type="ECO:0000259" key="5">
    <source>
        <dbReference type="PROSITE" id="PS51078"/>
    </source>
</evidence>
<accession>A0A4P7CXP3</accession>
<dbReference type="Gene3D" id="1.10.10.10">
    <property type="entry name" value="Winged helix-like DNA-binding domain superfamily/Winged helix DNA-binding domain"/>
    <property type="match status" value="1"/>
</dbReference>
<gene>
    <name evidence="6" type="ORF">E1956_16045</name>
</gene>
<keyword evidence="2" id="KW-0238">DNA-binding</keyword>
<dbReference type="Pfam" id="PF01614">
    <property type="entry name" value="IclR_C"/>
    <property type="match status" value="1"/>
</dbReference>
<keyword evidence="1" id="KW-0805">Transcription regulation</keyword>
<dbReference type="PROSITE" id="PS51077">
    <property type="entry name" value="HTH_ICLR"/>
    <property type="match status" value="1"/>
</dbReference>
<dbReference type="InterPro" id="IPR005471">
    <property type="entry name" value="Tscrpt_reg_IclR_N"/>
</dbReference>
<dbReference type="InterPro" id="IPR050707">
    <property type="entry name" value="HTH_MetabolicPath_Reg"/>
</dbReference>
<dbReference type="EMBL" id="CP038149">
    <property type="protein sequence ID" value="QBQ98783.1"/>
    <property type="molecule type" value="Genomic_DNA"/>
</dbReference>
<dbReference type="SMART" id="SM00346">
    <property type="entry name" value="HTH_ICLR"/>
    <property type="match status" value="1"/>
</dbReference>
<dbReference type="SUPFAM" id="SSF55781">
    <property type="entry name" value="GAF domain-like"/>
    <property type="match status" value="1"/>
</dbReference>
<feature type="domain" description="IclR-ED" evidence="5">
    <location>
        <begin position="87"/>
        <end position="274"/>
    </location>
</feature>
<evidence type="ECO:0000256" key="3">
    <source>
        <dbReference type="ARBA" id="ARBA00023163"/>
    </source>
</evidence>
<dbReference type="Proteomes" id="UP000295727">
    <property type="component" value="Chromosome 2"/>
</dbReference>
<keyword evidence="3" id="KW-0804">Transcription</keyword>
<name>A0A4P7CXP3_9BURK</name>
<dbReference type="RefSeq" id="WP_134750906.1">
    <property type="nucleotide sequence ID" value="NZ_CP038149.1"/>
</dbReference>
<dbReference type="InterPro" id="IPR014757">
    <property type="entry name" value="Tscrpt_reg_IclR_C"/>
</dbReference>
<dbReference type="AlphaFoldDB" id="A0A4P7CXP3"/>
<proteinExistence type="predicted"/>
<dbReference type="OrthoDB" id="5401369at2"/>
<keyword evidence="7" id="KW-1185">Reference proteome</keyword>
<dbReference type="InterPro" id="IPR036388">
    <property type="entry name" value="WH-like_DNA-bd_sf"/>
</dbReference>
<dbReference type="PANTHER" id="PTHR30136:SF33">
    <property type="entry name" value="TRANSCRIPTIONAL REGULATORY PROTEIN"/>
    <property type="match status" value="1"/>
</dbReference>
<dbReference type="Gene3D" id="3.30.450.40">
    <property type="match status" value="1"/>
</dbReference>
<dbReference type="InterPro" id="IPR036390">
    <property type="entry name" value="WH_DNA-bd_sf"/>
</dbReference>
<dbReference type="InterPro" id="IPR029016">
    <property type="entry name" value="GAF-like_dom_sf"/>
</dbReference>
<evidence type="ECO:0000256" key="1">
    <source>
        <dbReference type="ARBA" id="ARBA00023015"/>
    </source>
</evidence>
<feature type="domain" description="HTH iclR-type" evidence="4">
    <location>
        <begin position="24"/>
        <end position="86"/>
    </location>
</feature>
<evidence type="ECO:0000259" key="4">
    <source>
        <dbReference type="PROSITE" id="PS51077"/>
    </source>
</evidence>
<dbReference type="GO" id="GO:0045892">
    <property type="term" value="P:negative regulation of DNA-templated transcription"/>
    <property type="evidence" value="ECO:0007669"/>
    <property type="project" value="TreeGrafter"/>
</dbReference>
<reference evidence="6 7" key="1">
    <citation type="submission" date="2019-03" db="EMBL/GenBank/DDBJ databases">
        <title>Paraburkholderia sp. 7MH5, isolated from subtropical forest soil.</title>
        <authorList>
            <person name="Gao Z.-H."/>
            <person name="Qiu L.-H."/>
        </authorList>
    </citation>
    <scope>NUCLEOTIDE SEQUENCE [LARGE SCALE GENOMIC DNA]</scope>
    <source>
        <strain evidence="6 7">7MH5</strain>
    </source>
</reference>
<protein>
    <submittedName>
        <fullName evidence="6">IclR family transcriptional regulator</fullName>
    </submittedName>
</protein>
<dbReference type="PROSITE" id="PS51078">
    <property type="entry name" value="ICLR_ED"/>
    <property type="match status" value="1"/>
</dbReference>
<evidence type="ECO:0000256" key="2">
    <source>
        <dbReference type="ARBA" id="ARBA00023125"/>
    </source>
</evidence>
<dbReference type="Pfam" id="PF09339">
    <property type="entry name" value="HTH_IclR"/>
    <property type="match status" value="1"/>
</dbReference>
<evidence type="ECO:0000313" key="6">
    <source>
        <dbReference type="EMBL" id="QBQ98783.1"/>
    </source>
</evidence>
<dbReference type="PANTHER" id="PTHR30136">
    <property type="entry name" value="HELIX-TURN-HELIX TRANSCRIPTIONAL REGULATOR, ICLR FAMILY"/>
    <property type="match status" value="1"/>
</dbReference>
<dbReference type="KEGG" id="ppai:E1956_16045"/>
<sequence length="275" mass="29565">MYRSYSPDASATPKTGTVKHGPVVMPFARALAILCAFTPDDRWLCNSDLSERAGIPASTVTRLTRTLIASGYLCCDSGKRRFRLGPSALALGYRAAADIEIHEAAHQRMHLFAERHQVHVHLCARNRLDVVVIDSCCTSTIPASLQPAIGTRLGLASSAAGWALLASLPDVERDYLLRSAASQSSRGWSEKWGYPGRRPSEAIGQVRDGGFCVAFGRSGQPMTMVAAPVQLPGEAPLAVSCMGPAMLIGRARSERELGPALVRMAQEIQHSRALS</sequence>